<reference evidence="2" key="1">
    <citation type="submission" date="2017-08" db="EMBL/GenBank/DDBJ databases">
        <title>A dynamic microbial community with high functional redundancy inhabits the cold, oxic subseafloor aquifer.</title>
        <authorList>
            <person name="Tully B.J."/>
            <person name="Wheat C.G."/>
            <person name="Glazer B.T."/>
            <person name="Huber J.A."/>
        </authorList>
    </citation>
    <scope>NUCLEOTIDE SEQUENCE [LARGE SCALE GENOMIC DNA]</scope>
</reference>
<dbReference type="Proteomes" id="UP000218327">
    <property type="component" value="Unassembled WGS sequence"/>
</dbReference>
<sequence>MPGSNKSSLTEAVFYTIAGESWDVVLTDSEDESLSLNGLTASQANALKNILEGVEAVSFQSNLSGLEVLVKYGDG</sequence>
<proteinExistence type="predicted"/>
<gene>
    <name evidence="1" type="ORF">COA96_06060</name>
</gene>
<evidence type="ECO:0000313" key="1">
    <source>
        <dbReference type="EMBL" id="PCJ26061.1"/>
    </source>
</evidence>
<evidence type="ECO:0000313" key="2">
    <source>
        <dbReference type="Proteomes" id="UP000218327"/>
    </source>
</evidence>
<name>A0A2A5B403_9GAMM</name>
<protein>
    <submittedName>
        <fullName evidence="1">Uncharacterized protein</fullName>
    </submittedName>
</protein>
<organism evidence="1 2">
    <name type="scientific">SAR86 cluster bacterium</name>
    <dbReference type="NCBI Taxonomy" id="2030880"/>
    <lineage>
        <taxon>Bacteria</taxon>
        <taxon>Pseudomonadati</taxon>
        <taxon>Pseudomonadota</taxon>
        <taxon>Gammaproteobacteria</taxon>
        <taxon>SAR86 cluster</taxon>
    </lineage>
</organism>
<dbReference type="EMBL" id="NVVJ01000013">
    <property type="protein sequence ID" value="PCJ26061.1"/>
    <property type="molecule type" value="Genomic_DNA"/>
</dbReference>
<accession>A0A2A5B403</accession>
<dbReference type="AlphaFoldDB" id="A0A2A5B403"/>
<comment type="caution">
    <text evidence="1">The sequence shown here is derived from an EMBL/GenBank/DDBJ whole genome shotgun (WGS) entry which is preliminary data.</text>
</comment>